<comment type="caution">
    <text evidence="2">The sequence shown here is derived from an EMBL/GenBank/DDBJ whole genome shotgun (WGS) entry which is preliminary data.</text>
</comment>
<accession>A0A5C5X9P7</accession>
<keyword evidence="3" id="KW-1185">Reference proteome</keyword>
<dbReference type="OrthoDB" id="260020at2"/>
<gene>
    <name evidence="2" type="ORF">Pan54_02350</name>
</gene>
<evidence type="ECO:0000256" key="1">
    <source>
        <dbReference type="SAM" id="SignalP"/>
    </source>
</evidence>
<keyword evidence="1" id="KW-0732">Signal</keyword>
<protein>
    <recommendedName>
        <fullName evidence="4">SLA1 homology domain-containing protein</fullName>
    </recommendedName>
</protein>
<evidence type="ECO:0000313" key="3">
    <source>
        <dbReference type="Proteomes" id="UP000316095"/>
    </source>
</evidence>
<dbReference type="AlphaFoldDB" id="A0A5C5X9P7"/>
<proteinExistence type="predicted"/>
<feature type="signal peptide" evidence="1">
    <location>
        <begin position="1"/>
        <end position="23"/>
    </location>
</feature>
<evidence type="ECO:0000313" key="2">
    <source>
        <dbReference type="EMBL" id="TWT59528.1"/>
    </source>
</evidence>
<organism evidence="2 3">
    <name type="scientific">Rubinisphaera italica</name>
    <dbReference type="NCBI Taxonomy" id="2527969"/>
    <lineage>
        <taxon>Bacteria</taxon>
        <taxon>Pseudomonadati</taxon>
        <taxon>Planctomycetota</taxon>
        <taxon>Planctomycetia</taxon>
        <taxon>Planctomycetales</taxon>
        <taxon>Planctomycetaceae</taxon>
        <taxon>Rubinisphaera</taxon>
    </lineage>
</organism>
<dbReference type="Proteomes" id="UP000316095">
    <property type="component" value="Unassembled WGS sequence"/>
</dbReference>
<sequence length="251" mass="28321" precursor="true">MKTSRSLCLFAFAILCVTAFADAQESSTYVKLHLHDGRHPVGKLVPQEDSSEWIVLESSSAQLAIVSRFHKTKVQTIERIDPVIVIEPEELLQRPNPESANRFRANAFPAVRSIQSIAIHAAAKSWDRDAEADGVSVQLVALDPQQNRCQLQGSVSFTLYAERYHPRPDEQRFVKMGDWTVRLSQDLIDQHGDAHIQLPWRNLRPDVDSEFLSHGFLKARLNVPGVGSFEASDANVPLREFSQFRDDAEIH</sequence>
<evidence type="ECO:0008006" key="4">
    <source>
        <dbReference type="Google" id="ProtNLM"/>
    </source>
</evidence>
<dbReference type="EMBL" id="SJPG01000001">
    <property type="protein sequence ID" value="TWT59528.1"/>
    <property type="molecule type" value="Genomic_DNA"/>
</dbReference>
<feature type="chain" id="PRO_5022943582" description="SLA1 homology domain-containing protein" evidence="1">
    <location>
        <begin position="24"/>
        <end position="251"/>
    </location>
</feature>
<name>A0A5C5X9P7_9PLAN</name>
<dbReference type="RefSeq" id="WP_146501671.1">
    <property type="nucleotide sequence ID" value="NZ_SJPG01000001.1"/>
</dbReference>
<reference evidence="2 3" key="1">
    <citation type="submission" date="2019-02" db="EMBL/GenBank/DDBJ databases">
        <title>Deep-cultivation of Planctomycetes and their phenomic and genomic characterization uncovers novel biology.</title>
        <authorList>
            <person name="Wiegand S."/>
            <person name="Jogler M."/>
            <person name="Boedeker C."/>
            <person name="Pinto D."/>
            <person name="Vollmers J."/>
            <person name="Rivas-Marin E."/>
            <person name="Kohn T."/>
            <person name="Peeters S.H."/>
            <person name="Heuer A."/>
            <person name="Rast P."/>
            <person name="Oberbeckmann S."/>
            <person name="Bunk B."/>
            <person name="Jeske O."/>
            <person name="Meyerdierks A."/>
            <person name="Storesund J.E."/>
            <person name="Kallscheuer N."/>
            <person name="Luecker S."/>
            <person name="Lage O.M."/>
            <person name="Pohl T."/>
            <person name="Merkel B.J."/>
            <person name="Hornburger P."/>
            <person name="Mueller R.-W."/>
            <person name="Bruemmer F."/>
            <person name="Labrenz M."/>
            <person name="Spormann A.M."/>
            <person name="Op Den Camp H."/>
            <person name="Overmann J."/>
            <person name="Amann R."/>
            <person name="Jetten M.S.M."/>
            <person name="Mascher T."/>
            <person name="Medema M.H."/>
            <person name="Devos D.P."/>
            <person name="Kaster A.-K."/>
            <person name="Ovreas L."/>
            <person name="Rohde M."/>
            <person name="Galperin M.Y."/>
            <person name="Jogler C."/>
        </authorList>
    </citation>
    <scope>NUCLEOTIDE SEQUENCE [LARGE SCALE GENOMIC DNA]</scope>
    <source>
        <strain evidence="2 3">Pan54</strain>
    </source>
</reference>